<proteinExistence type="predicted"/>
<dbReference type="KEGG" id="vg:5470863"/>
<protein>
    <submittedName>
        <fullName evidence="2">Uncharacterized protein z448L</fullName>
    </submittedName>
</protein>
<organism evidence="2 3">
    <name type="scientific">Chlorovirus heliozoae</name>
    <dbReference type="NCBI Taxonomy" id="322019"/>
    <lineage>
        <taxon>Viruses</taxon>
        <taxon>Varidnaviria</taxon>
        <taxon>Bamfordvirae</taxon>
        <taxon>Nucleocytoviricota</taxon>
        <taxon>Megaviricetes</taxon>
        <taxon>Algavirales</taxon>
        <taxon>Phycodnaviridae</taxon>
        <taxon>Chlorovirus</taxon>
    </lineage>
</organism>
<evidence type="ECO:0000256" key="1">
    <source>
        <dbReference type="SAM" id="Phobius"/>
    </source>
</evidence>
<accession>A7K958</accession>
<keyword evidence="1" id="KW-1133">Transmembrane helix</keyword>
<sequence length="163" mass="18447">MDINVIVPLFTIGMAAIAIFIARKEVRKEQDAFEESEVKSAPVVPRLNNKGHEGGIDVVINILKRHGVYKKHTSLIDSMVLIVMSKKNKDCNLDLLIQADDQKVIEIGKMYIDRFAVGPTKLDYFLAGVIEMEVDNIRTGSDVPLQDIHEIRKTVDSFYYKNI</sequence>
<keyword evidence="1" id="KW-0812">Transmembrane</keyword>
<dbReference type="GeneID" id="5470863"/>
<evidence type="ECO:0000313" key="3">
    <source>
        <dbReference type="Proteomes" id="UP000202420"/>
    </source>
</evidence>
<dbReference type="Proteomes" id="UP000202420">
    <property type="component" value="Segment"/>
</dbReference>
<dbReference type="RefSeq" id="YP_001426929.1">
    <property type="nucleotide sequence ID" value="NC_008724.1"/>
</dbReference>
<gene>
    <name evidence="2" type="primary">z448L</name>
    <name evidence="2" type="ORF">ATCV1_z448L</name>
</gene>
<name>A7K958_9PHYC</name>
<evidence type="ECO:0000313" key="2">
    <source>
        <dbReference type="EMBL" id="ABT16582.1"/>
    </source>
</evidence>
<dbReference type="EMBL" id="EF101928">
    <property type="protein sequence ID" value="ABT16582.1"/>
    <property type="molecule type" value="Genomic_DNA"/>
</dbReference>
<feature type="transmembrane region" description="Helical" evidence="1">
    <location>
        <begin position="6"/>
        <end position="22"/>
    </location>
</feature>
<keyword evidence="3" id="KW-1185">Reference proteome</keyword>
<reference evidence="2 3" key="1">
    <citation type="submission" date="2006-09" db="EMBL/GenBank/DDBJ databases">
        <title>Sequence and annotation of the 288-kb ATCV-1 virus that infects an endosymbiotic Chlorella strain of the heliozoon Acanthocystis turfacea.</title>
        <authorList>
            <person name="Fitzgerald L.A."/>
            <person name="Graves M.V."/>
            <person name="Li X."/>
            <person name="Pfitzner A.J.P."/>
            <person name="Hartigan J."/>
            <person name="Van Etten J.L."/>
        </authorList>
    </citation>
    <scope>NUCLEOTIDE SEQUENCE [LARGE SCALE GENOMIC DNA]</scope>
    <source>
        <strain evidence="2 3">ATCV-1</strain>
    </source>
</reference>
<keyword evidence="1" id="KW-0472">Membrane</keyword>
<dbReference type="OrthoDB" id="35992at10239"/>